<dbReference type="EMBL" id="JALJOR010000006">
    <property type="protein sequence ID" value="KAK9815616.1"/>
    <property type="molecule type" value="Genomic_DNA"/>
</dbReference>
<name>A0AAW1Q1M7_9CHLO</name>
<dbReference type="Proteomes" id="UP001489004">
    <property type="component" value="Unassembled WGS sequence"/>
</dbReference>
<dbReference type="AlphaFoldDB" id="A0AAW1Q1M7"/>
<evidence type="ECO:0000313" key="2">
    <source>
        <dbReference type="Proteomes" id="UP001489004"/>
    </source>
</evidence>
<protein>
    <submittedName>
        <fullName evidence="1">Uncharacterized protein</fullName>
    </submittedName>
</protein>
<gene>
    <name evidence="1" type="ORF">WJX72_006903</name>
</gene>
<accession>A0AAW1Q1M7</accession>
<evidence type="ECO:0000313" key="1">
    <source>
        <dbReference type="EMBL" id="KAK9815616.1"/>
    </source>
</evidence>
<organism evidence="1 2">
    <name type="scientific">[Myrmecia] bisecta</name>
    <dbReference type="NCBI Taxonomy" id="41462"/>
    <lineage>
        <taxon>Eukaryota</taxon>
        <taxon>Viridiplantae</taxon>
        <taxon>Chlorophyta</taxon>
        <taxon>core chlorophytes</taxon>
        <taxon>Trebouxiophyceae</taxon>
        <taxon>Trebouxiales</taxon>
        <taxon>Trebouxiaceae</taxon>
        <taxon>Myrmecia</taxon>
    </lineage>
</organism>
<reference evidence="1 2" key="1">
    <citation type="journal article" date="2024" name="Nat. Commun.">
        <title>Phylogenomics reveals the evolutionary origins of lichenization in chlorophyte algae.</title>
        <authorList>
            <person name="Puginier C."/>
            <person name="Libourel C."/>
            <person name="Otte J."/>
            <person name="Skaloud P."/>
            <person name="Haon M."/>
            <person name="Grisel S."/>
            <person name="Petersen M."/>
            <person name="Berrin J.G."/>
            <person name="Delaux P.M."/>
            <person name="Dal Grande F."/>
            <person name="Keller J."/>
        </authorList>
    </citation>
    <scope>NUCLEOTIDE SEQUENCE [LARGE SCALE GENOMIC DNA]</scope>
    <source>
        <strain evidence="1 2">SAG 2043</strain>
    </source>
</reference>
<keyword evidence="2" id="KW-1185">Reference proteome</keyword>
<sequence>MHEEGKWIDAADYARLVEKEQGCDREGCLGNRLFWATDAEGVKTLKVDLPHHKNFNAWDAQSMAFTLPEPLAGLFRRYLKWGHKILTEYQGKEDVRYCFIDVQGRPFSDATFCLYWQGWLQKTGGVRVSPQEVDEEVDELVIDLTFEE</sequence>
<proteinExistence type="predicted"/>
<comment type="caution">
    <text evidence="1">The sequence shown here is derived from an EMBL/GenBank/DDBJ whole genome shotgun (WGS) entry which is preliminary data.</text>
</comment>